<organism evidence="2 3">
    <name type="scientific">Streptomyces albospinus</name>
    <dbReference type="NCBI Taxonomy" id="285515"/>
    <lineage>
        <taxon>Bacteria</taxon>
        <taxon>Bacillati</taxon>
        <taxon>Actinomycetota</taxon>
        <taxon>Actinomycetes</taxon>
        <taxon>Kitasatosporales</taxon>
        <taxon>Streptomycetaceae</taxon>
        <taxon>Streptomyces</taxon>
    </lineage>
</organism>
<accession>A0ABQ2US30</accession>
<evidence type="ECO:0000256" key="1">
    <source>
        <dbReference type="SAM" id="MobiDB-lite"/>
    </source>
</evidence>
<feature type="region of interest" description="Disordered" evidence="1">
    <location>
        <begin position="81"/>
        <end position="107"/>
    </location>
</feature>
<comment type="caution">
    <text evidence="2">The sequence shown here is derived from an EMBL/GenBank/DDBJ whole genome shotgun (WGS) entry which is preliminary data.</text>
</comment>
<reference evidence="3" key="1">
    <citation type="journal article" date="2019" name="Int. J. Syst. Evol. Microbiol.">
        <title>The Global Catalogue of Microorganisms (GCM) 10K type strain sequencing project: providing services to taxonomists for standard genome sequencing and annotation.</title>
        <authorList>
            <consortium name="The Broad Institute Genomics Platform"/>
            <consortium name="The Broad Institute Genome Sequencing Center for Infectious Disease"/>
            <person name="Wu L."/>
            <person name="Ma J."/>
        </authorList>
    </citation>
    <scope>NUCLEOTIDE SEQUENCE [LARGE SCALE GENOMIC DNA]</scope>
    <source>
        <strain evidence="3">JCM 3399</strain>
    </source>
</reference>
<sequence>MRRFPTFGAHRDASLIAHEATARMQFARDVSAGIPEWPVNLAGYLVTPAGRFVPEPGGAYGGPAAGVWPRAAVRWTAELATPIRREPPAHASGSTRRPEPSAGVPGP</sequence>
<protein>
    <submittedName>
        <fullName evidence="2">Uncharacterized protein</fullName>
    </submittedName>
</protein>
<gene>
    <name evidence="2" type="ORF">GCM10010211_10900</name>
</gene>
<dbReference type="Proteomes" id="UP000654471">
    <property type="component" value="Unassembled WGS sequence"/>
</dbReference>
<keyword evidence="3" id="KW-1185">Reference proteome</keyword>
<evidence type="ECO:0000313" key="2">
    <source>
        <dbReference type="EMBL" id="GGU48487.1"/>
    </source>
</evidence>
<name>A0ABQ2US30_9ACTN</name>
<evidence type="ECO:0000313" key="3">
    <source>
        <dbReference type="Proteomes" id="UP000654471"/>
    </source>
</evidence>
<proteinExistence type="predicted"/>
<dbReference type="EMBL" id="BMRP01000002">
    <property type="protein sequence ID" value="GGU48487.1"/>
    <property type="molecule type" value="Genomic_DNA"/>
</dbReference>